<feature type="signal peptide" evidence="2">
    <location>
        <begin position="1"/>
        <end position="24"/>
    </location>
</feature>
<feature type="region of interest" description="Disordered" evidence="1">
    <location>
        <begin position="1296"/>
        <end position="1324"/>
    </location>
</feature>
<feature type="compositionally biased region" description="Basic and acidic residues" evidence="1">
    <location>
        <begin position="1306"/>
        <end position="1324"/>
    </location>
</feature>
<feature type="region of interest" description="Disordered" evidence="1">
    <location>
        <begin position="1884"/>
        <end position="1929"/>
    </location>
</feature>
<feature type="compositionally biased region" description="Basic and acidic residues" evidence="1">
    <location>
        <begin position="1611"/>
        <end position="1629"/>
    </location>
</feature>
<feature type="compositionally biased region" description="Basic and acidic residues" evidence="1">
    <location>
        <begin position="696"/>
        <end position="714"/>
    </location>
</feature>
<organism evidence="3 4">
    <name type="scientific">Citroniella saccharovorans</name>
    <dbReference type="NCBI Taxonomy" id="2053367"/>
    <lineage>
        <taxon>Bacteria</taxon>
        <taxon>Bacillati</taxon>
        <taxon>Bacillota</taxon>
        <taxon>Tissierellia</taxon>
        <taxon>Tissierellales</taxon>
        <taxon>Peptoniphilaceae</taxon>
        <taxon>Citroniella</taxon>
    </lineage>
</organism>
<dbReference type="Gene3D" id="2.60.40.3630">
    <property type="match status" value="5"/>
</dbReference>
<keyword evidence="2" id="KW-0732">Signal</keyword>
<comment type="caution">
    <text evidence="3">The sequence shown here is derived from an EMBL/GenBank/DDBJ whole genome shotgun (WGS) entry which is preliminary data.</text>
</comment>
<gene>
    <name evidence="3" type="ORF">VLK81_05125</name>
</gene>
<dbReference type="Proteomes" id="UP001357733">
    <property type="component" value="Unassembled WGS sequence"/>
</dbReference>
<feature type="chain" id="PRO_5043510922" evidence="2">
    <location>
        <begin position="25"/>
        <end position="2190"/>
    </location>
</feature>
<evidence type="ECO:0000256" key="2">
    <source>
        <dbReference type="SAM" id="SignalP"/>
    </source>
</evidence>
<feature type="compositionally biased region" description="Basic and acidic residues" evidence="1">
    <location>
        <begin position="1001"/>
        <end position="1019"/>
    </location>
</feature>
<name>A0AAW9MT88_9FIRM</name>
<evidence type="ECO:0000313" key="3">
    <source>
        <dbReference type="EMBL" id="MEB3429401.1"/>
    </source>
</evidence>
<sequence>MKNKLISLILAICILLGTVSPVFAAGPTSHKLITETSQTSSELEEHNGKLSAAVEIPVSELRQAKQSSFSLFNRRFQTRSGNPNDLSHGETYIRIDIEKFGIENNEFDFDAVFGTEAPDVNVALIYPDGSTEQEVSFEINKDTKTIDVNGKFSQYDLVDKKIYIEFDGEKVAGNFTFKESSYDVDYDTFTAVFTLSLYQLRNTDLIVKTVKAGNEATNPTTAATKGKIKLTAGSLEKEIEIPEGSKKTEVLSPREANLKNRKNINSGLTFTVEGLENGVLVDKNANKVYKPGTPVVDENGIDPTVITFTEKPIVTETEPRIDDPENPGTQITDPDYVAVTFAAGEHGTIVANKTYYVFKGVEMDSTLTPPAVTANNGWTQKTGTEAWNPALATKYDTATEHVAQYKYNGPDVVPQPGNDIPDVPSNFVLVEFKPGDHGTLSGTTKYWVNPDANKTLEHITKPGVTANDNYKFTVWDKADTTAITEALEVTAKYIKDGQEIVPGTDLPDGVFEVKVLRDETSIKDNALYGKSYAVFKDSKLAQDKFPTPEAEENFKDPSWNVKNPWDQAITTNTDFKASAVSSAFNKDKVTKIEFTKDPTKMTYTEGDKPEHDGLEITLTDENGNTQVVTKDKLGEFGITVTPAEATELAKSNNGNHFVAKVNDKDGKEIEANSPGTITVNDKISDTEVIPYEPEDKDNPTNPDDKNIPTEDDKGKIDKSQYNIVAFKTEDIAKGKLELGDLKDKEVISVLVKKGSKWDKVTVPATKPVDDTVKFLSWDPTLPESTVEVENGKVYTAKFVKDGQEIVPGTDLPDGVFEVKVLRDETSIKDNALYGKSYAVFKDSKLAQDKFPTPEAEENFKDPSWNVKNPWDQAITTNTDFKASAVSSAFNKDKVTKIEFTKDPTKMTYTEGDKPEHDGLEITLTDENGNTQVVTKDKLGEFGITVTPAEATELAKSNDGNHFVAKVNDKDGKEIEANSPGTITVNDKISDTEVIPYEPEDKDNPTNPDDKNIPTEDDKGKIDKSQYNIVAFKTEDIAKGKLELGDLKDKEVISVLVKKGSKWDKVTVPATKPVDDTVKFLSWDPTLPESTVEVENGKVYTAKFVKDGQEIVPGTDLPDGVFEVKVLRDETSIKDNALYGKSYAVFKDSKLAQDKFPTPEAEENFKDPSWNVKNPWDQAITTNTDFKASAVSSAFNKDKVTKIEFTKDPTKMTYTEGDKPEHDGLEITLTDENGNTQVVTKDKLGEFGITVTPAEATELAKSNDGNHFVAKVNDKDGKEIEANSPGTITVNDKISDTEVIPYEPEDKDNPTNPDDKNIPTEDDKGKIDKSQYNIVAFKTEDIAKGKLELGDLKDKEVISVLVKKGSKWDKVTVPATKPVDDTVKFLSWDPTLPESTVEVENGKVYTAKFVKDGQEIVPGTDLPDGVFEVKVLRDETSIKDNALYGKSYAVFKDSKLAQDKFPTPEAEENFKDPSWNVKNPWDQAITTNTDFKASAVSSAFNKDKVTKIEFTKDPTKMTYTEGDKPEHDGLEITLTDENGNTQVVTKDKLGEFGITVTPAEATELAKSNNGNHFVAKVNDKDGKEIEANSPGTITVNDKISDTEVIPYEPEDKDNPTNPDDKNIPTEDDKGKIDKSQYNIVAFKTEDIAKGKLELGDLKDKEVISVLVKKGSKWDKVTVPATKPVDDTVKFLSWDPTLPESTVEVENGKVYTAKFVKDGQEIVPGTDLPDGVFEVKVLRDETSIKDNALYGKSYAVFKDSKLAQDKFPTPEAEENFKDPSWNVKNPWDQAITTNTDFKASAVSSAFNKDKVTKIEFTKDPTKMTYTEGDKPEHDGLEITLTDENGNTQVVTKDKLGEFGITVTPAEATELAKSNNGNHFVAKVNDKDGKEIEANSPGTITVNDKQAEESTPVTDPKQTPNTPDGKPTVEVTIPEGVEPGTVIDIVKEKEDGTTEVVGNTTIPEDKKPGDKITIPLDDDKTEDKDVIKVVTTEPDKKPSESKTKVTLDKKGPEFTHKDENGQTVIGVIVKQEPYSYEIKIDTTAKDDTGILKIYYEGTDGELYYLEEASEKTVDLSKLIKKAKLKDNKIKLVAEDKFGNKTEFEADLNAKPEPLIMKAERPYDGDDFLAFKTEKNASVVVKVLRGGTEIFNKTITASGEFDEIDLDSDLEKGDIVIYEAKLANKVGKMKQLVR</sequence>
<feature type="region of interest" description="Disordered" evidence="1">
    <location>
        <begin position="1950"/>
        <end position="1974"/>
    </location>
</feature>
<reference evidence="3 4" key="1">
    <citation type="submission" date="2024-01" db="EMBL/GenBank/DDBJ databases">
        <title>Complete genome sequence of Citroniella saccharovorans strain M6.X9, isolated from human fecal sample.</title>
        <authorList>
            <person name="Cheng G."/>
            <person name="Westerholm M."/>
            <person name="Schnurer A."/>
        </authorList>
    </citation>
    <scope>NUCLEOTIDE SEQUENCE [LARGE SCALE GENOMIC DNA]</scope>
    <source>
        <strain evidence="3 4">DSM 29873</strain>
    </source>
</reference>
<evidence type="ECO:0000313" key="4">
    <source>
        <dbReference type="Proteomes" id="UP001357733"/>
    </source>
</evidence>
<accession>A0AAW9MT88</accession>
<dbReference type="EMBL" id="JAYKOT010000003">
    <property type="protein sequence ID" value="MEB3429401.1"/>
    <property type="molecule type" value="Genomic_DNA"/>
</dbReference>
<feature type="compositionally biased region" description="Polar residues" evidence="1">
    <location>
        <begin position="1893"/>
        <end position="1919"/>
    </location>
</feature>
<keyword evidence="4" id="KW-1185">Reference proteome</keyword>
<dbReference type="RefSeq" id="WP_324619593.1">
    <property type="nucleotide sequence ID" value="NZ_JAYKOT010000003.1"/>
</dbReference>
<feature type="region of interest" description="Disordered" evidence="1">
    <location>
        <begin position="1605"/>
        <end position="1629"/>
    </location>
</feature>
<proteinExistence type="predicted"/>
<feature type="region of interest" description="Disordered" evidence="1">
    <location>
        <begin position="995"/>
        <end position="1019"/>
    </location>
</feature>
<feature type="region of interest" description="Disordered" evidence="1">
    <location>
        <begin position="690"/>
        <end position="714"/>
    </location>
</feature>
<evidence type="ECO:0000256" key="1">
    <source>
        <dbReference type="SAM" id="MobiDB-lite"/>
    </source>
</evidence>
<protein>
    <submittedName>
        <fullName evidence="3">Uncharacterized protein</fullName>
    </submittedName>
</protein>